<proteinExistence type="predicted"/>
<name>A0A2M4D2I5_ANODA</name>
<organism evidence="2">
    <name type="scientific">Anopheles darlingi</name>
    <name type="common">Mosquito</name>
    <dbReference type="NCBI Taxonomy" id="43151"/>
    <lineage>
        <taxon>Eukaryota</taxon>
        <taxon>Metazoa</taxon>
        <taxon>Ecdysozoa</taxon>
        <taxon>Arthropoda</taxon>
        <taxon>Hexapoda</taxon>
        <taxon>Insecta</taxon>
        <taxon>Pterygota</taxon>
        <taxon>Neoptera</taxon>
        <taxon>Endopterygota</taxon>
        <taxon>Diptera</taxon>
        <taxon>Nematocera</taxon>
        <taxon>Culicoidea</taxon>
        <taxon>Culicidae</taxon>
        <taxon>Anophelinae</taxon>
        <taxon>Anopheles</taxon>
    </lineage>
</organism>
<keyword evidence="1" id="KW-0732">Signal</keyword>
<accession>A0A2M4D2I5</accession>
<feature type="chain" id="PRO_5014779258" evidence="1">
    <location>
        <begin position="16"/>
        <end position="173"/>
    </location>
</feature>
<dbReference type="EMBL" id="GGFL01007579">
    <property type="protein sequence ID" value="MBW71757.1"/>
    <property type="molecule type" value="Transcribed_RNA"/>
</dbReference>
<reference evidence="2" key="1">
    <citation type="submission" date="2018-01" db="EMBL/GenBank/DDBJ databases">
        <title>An insight into the sialome of Amazonian anophelines.</title>
        <authorList>
            <person name="Ribeiro J.M."/>
            <person name="Scarpassa V."/>
            <person name="Calvo E."/>
        </authorList>
    </citation>
    <scope>NUCLEOTIDE SEQUENCE</scope>
</reference>
<protein>
    <submittedName>
        <fullName evidence="2">Putative secreted protein</fullName>
    </submittedName>
</protein>
<evidence type="ECO:0000256" key="1">
    <source>
        <dbReference type="SAM" id="SignalP"/>
    </source>
</evidence>
<feature type="signal peptide" evidence="1">
    <location>
        <begin position="1"/>
        <end position="15"/>
    </location>
</feature>
<evidence type="ECO:0000313" key="2">
    <source>
        <dbReference type="EMBL" id="MBW71757.1"/>
    </source>
</evidence>
<dbReference type="AlphaFoldDB" id="A0A2M4D2I5"/>
<sequence>MVWLLVVCVFGGCGGGANRSAANKAEAATIASRDATRRADPISARCQDFAYRISGGGWFKPWRSIGQVKPTDDGWQMTVRKCRHVGRWMHNEHRLCWLTSAAGGSAATATSIRGVMMKGLSSCLAGVSFCHFSLDGRRIKIGPGDVSQPSRIPPYHHPLCLVFAQTPSAINHR</sequence>